<dbReference type="Proteomes" id="UP000033647">
    <property type="component" value="Unassembled WGS sequence"/>
</dbReference>
<evidence type="ECO:0000313" key="1">
    <source>
        <dbReference type="EMBL" id="KJX92072.1"/>
    </source>
</evidence>
<gene>
    <name evidence="1" type="ORF">TI39_contig5928g00002</name>
</gene>
<comment type="caution">
    <text evidence="1">The sequence shown here is derived from an EMBL/GenBank/DDBJ whole genome shotgun (WGS) entry which is preliminary data.</text>
</comment>
<evidence type="ECO:0000313" key="2">
    <source>
        <dbReference type="Proteomes" id="UP000033647"/>
    </source>
</evidence>
<dbReference type="EMBL" id="LAFY01005883">
    <property type="protein sequence ID" value="KJX92072.1"/>
    <property type="molecule type" value="Genomic_DNA"/>
</dbReference>
<reference evidence="1 2" key="1">
    <citation type="submission" date="2015-03" db="EMBL/GenBank/DDBJ databases">
        <title>RNA-seq based gene annotation and comparative genomics of four Zymoseptoria species reveal species-specific pathogenicity related genes and transposable element activity.</title>
        <authorList>
            <person name="Grandaubert J."/>
            <person name="Bhattacharyya A."/>
            <person name="Stukenbrock E.H."/>
        </authorList>
    </citation>
    <scope>NUCLEOTIDE SEQUENCE [LARGE SCALE GENOMIC DNA]</scope>
    <source>
        <strain evidence="1 2">Zb18110</strain>
    </source>
</reference>
<name>A0A0F4G4V8_9PEZI</name>
<sequence>MLWCTEDPDRCRNYHESVEELIQAAVREANDQAFCYGLRIRNRIRKHFEMLEAKGDSENDEEQDDDELDQDSVYRQEDAIDDVVIQFVRSTCHEKSTEDVGELENFRDFVALVDGHRNPGAPDLSWKVGMSKLMHASVPRILQLYYCAMEIGRAEDKPIVTAWLAIAEEIWQVAGRLREPANSLLNNQSINRRRRWIG</sequence>
<keyword evidence="2" id="KW-1185">Reference proteome</keyword>
<proteinExistence type="predicted"/>
<protein>
    <submittedName>
        <fullName evidence="1">Uncharacterized protein</fullName>
    </submittedName>
</protein>
<accession>A0A0F4G4V8</accession>
<organism evidence="1 2">
    <name type="scientific">Zymoseptoria brevis</name>
    <dbReference type="NCBI Taxonomy" id="1047168"/>
    <lineage>
        <taxon>Eukaryota</taxon>
        <taxon>Fungi</taxon>
        <taxon>Dikarya</taxon>
        <taxon>Ascomycota</taxon>
        <taxon>Pezizomycotina</taxon>
        <taxon>Dothideomycetes</taxon>
        <taxon>Dothideomycetidae</taxon>
        <taxon>Mycosphaerellales</taxon>
        <taxon>Mycosphaerellaceae</taxon>
        <taxon>Zymoseptoria</taxon>
    </lineage>
</organism>
<dbReference type="AlphaFoldDB" id="A0A0F4G4V8"/>